<protein>
    <submittedName>
        <fullName evidence="2">Uncharacterized protein</fullName>
    </submittedName>
</protein>
<feature type="compositionally biased region" description="Basic and acidic residues" evidence="1">
    <location>
        <begin position="161"/>
        <end position="172"/>
    </location>
</feature>
<evidence type="ECO:0000313" key="3">
    <source>
        <dbReference type="Proteomes" id="UP000554726"/>
    </source>
</evidence>
<organism evidence="2 3">
    <name type="scientific">Xanthomonas cannabis</name>
    <dbReference type="NCBI Taxonomy" id="1885674"/>
    <lineage>
        <taxon>Bacteria</taxon>
        <taxon>Pseudomonadati</taxon>
        <taxon>Pseudomonadota</taxon>
        <taxon>Gammaproteobacteria</taxon>
        <taxon>Lysobacterales</taxon>
        <taxon>Lysobacteraceae</taxon>
        <taxon>Xanthomonas</taxon>
    </lineage>
</organism>
<sequence length="207" mass="21697">MAAPIRPSGTFPRKRGKGASPCFRGGASHRRSPGGALPAAPYAPAAPSPRRFPLVAIPSPGSSLSWQLPLLAAPSPGSSLSWKLPLLKAPSPGCSLSWKLPLRAAPSLGSLSWQLPLPPAVPSPGAPSPGDPSPIGSFSWRFPLVAASSHPAAPSLGDSLSRMRERVPEGRVRAVRHGQPTTGQHHTWPPRHTTYLAAQQAFRRRAG</sequence>
<reference evidence="2 3" key="1">
    <citation type="submission" date="2020-08" db="EMBL/GenBank/DDBJ databases">
        <title>Studying the diversity of plant-associated saprophytic bacteria and their role in host health and plant-pathogen interactions.</title>
        <authorList>
            <person name="Potnis N."/>
        </authorList>
    </citation>
    <scope>NUCLEOTIDE SEQUENCE [LARGE SCALE GENOMIC DNA]</scope>
    <source>
        <strain evidence="2 3">F16</strain>
    </source>
</reference>
<gene>
    <name evidence="2" type="ORF">FHR60_003042</name>
</gene>
<evidence type="ECO:0000256" key="1">
    <source>
        <dbReference type="SAM" id="MobiDB-lite"/>
    </source>
</evidence>
<dbReference type="EMBL" id="JACHNS010000005">
    <property type="protein sequence ID" value="MBB4594349.1"/>
    <property type="molecule type" value="Genomic_DNA"/>
</dbReference>
<keyword evidence="3" id="KW-1185">Reference proteome</keyword>
<feature type="region of interest" description="Disordered" evidence="1">
    <location>
        <begin position="1"/>
        <end position="43"/>
    </location>
</feature>
<accession>A0ABR6JNF8</accession>
<feature type="compositionally biased region" description="Low complexity" evidence="1">
    <location>
        <begin position="33"/>
        <end position="43"/>
    </location>
</feature>
<evidence type="ECO:0000313" key="2">
    <source>
        <dbReference type="EMBL" id="MBB4594349.1"/>
    </source>
</evidence>
<comment type="caution">
    <text evidence="2">The sequence shown here is derived from an EMBL/GenBank/DDBJ whole genome shotgun (WGS) entry which is preliminary data.</text>
</comment>
<feature type="region of interest" description="Disordered" evidence="1">
    <location>
        <begin position="149"/>
        <end position="191"/>
    </location>
</feature>
<dbReference type="Proteomes" id="UP000554726">
    <property type="component" value="Unassembled WGS sequence"/>
</dbReference>
<name>A0ABR6JNF8_9XANT</name>
<proteinExistence type="predicted"/>